<dbReference type="InterPro" id="IPR001034">
    <property type="entry name" value="DeoR_HTH"/>
</dbReference>
<accession>A0A844HB24</accession>
<dbReference type="GO" id="GO:0003700">
    <property type="term" value="F:DNA-binding transcription factor activity"/>
    <property type="evidence" value="ECO:0007669"/>
    <property type="project" value="InterPro"/>
</dbReference>
<evidence type="ECO:0000313" key="4">
    <source>
        <dbReference type="EMBL" id="MTH36188.1"/>
    </source>
</evidence>
<proteinExistence type="predicted"/>
<evidence type="ECO:0000256" key="1">
    <source>
        <dbReference type="ARBA" id="ARBA00023015"/>
    </source>
</evidence>
<dbReference type="InterPro" id="IPR050313">
    <property type="entry name" value="Carb_Metab_HTH_regulators"/>
</dbReference>
<name>A0A844HB24_9RHOB</name>
<dbReference type="PANTHER" id="PTHR30363">
    <property type="entry name" value="HTH-TYPE TRANSCRIPTIONAL REGULATOR SRLR-RELATED"/>
    <property type="match status" value="1"/>
</dbReference>
<feature type="domain" description="HTH deoR-type" evidence="3">
    <location>
        <begin position="7"/>
        <end position="67"/>
    </location>
</feature>
<evidence type="ECO:0000313" key="5">
    <source>
        <dbReference type="Proteomes" id="UP000442533"/>
    </source>
</evidence>
<dbReference type="PROSITE" id="PS51000">
    <property type="entry name" value="HTH_DEOR_2"/>
    <property type="match status" value="1"/>
</dbReference>
<keyword evidence="5" id="KW-1185">Reference proteome</keyword>
<keyword evidence="1" id="KW-0805">Transcription regulation</keyword>
<dbReference type="Pfam" id="PF08220">
    <property type="entry name" value="HTH_DeoR"/>
    <property type="match status" value="1"/>
</dbReference>
<dbReference type="Pfam" id="PF00455">
    <property type="entry name" value="DeoRC"/>
    <property type="match status" value="1"/>
</dbReference>
<gene>
    <name evidence="4" type="ORF">GL279_16440</name>
</gene>
<reference evidence="4 5" key="1">
    <citation type="submission" date="2019-11" db="EMBL/GenBank/DDBJ databases">
        <authorList>
            <person name="Dong K."/>
        </authorList>
    </citation>
    <scope>NUCLEOTIDE SEQUENCE [LARGE SCALE GENOMIC DNA]</scope>
    <source>
        <strain evidence="4 5">JCM 17370</strain>
    </source>
</reference>
<organism evidence="4 5">
    <name type="scientific">Paracoccus limosus</name>
    <dbReference type="NCBI Taxonomy" id="913252"/>
    <lineage>
        <taxon>Bacteria</taxon>
        <taxon>Pseudomonadati</taxon>
        <taxon>Pseudomonadota</taxon>
        <taxon>Alphaproteobacteria</taxon>
        <taxon>Rhodobacterales</taxon>
        <taxon>Paracoccaceae</taxon>
        <taxon>Paracoccus</taxon>
    </lineage>
</organism>
<dbReference type="Proteomes" id="UP000442533">
    <property type="component" value="Unassembled WGS sequence"/>
</dbReference>
<comment type="caution">
    <text evidence="4">The sequence shown here is derived from an EMBL/GenBank/DDBJ whole genome shotgun (WGS) entry which is preliminary data.</text>
</comment>
<dbReference type="EMBL" id="WMIF01000030">
    <property type="protein sequence ID" value="MTH36188.1"/>
    <property type="molecule type" value="Genomic_DNA"/>
</dbReference>
<dbReference type="Gene3D" id="3.40.50.1360">
    <property type="match status" value="1"/>
</dbReference>
<dbReference type="AlphaFoldDB" id="A0A844HB24"/>
<protein>
    <submittedName>
        <fullName evidence="4">DeoR family transcriptional regulator</fullName>
    </submittedName>
</protein>
<sequence length="240" mass="25650">MARPSGKAQRIAALAELCRSGAIVHIADAARHTGASQITIRRDLDEGAEGLVCLGGYVMLALEGAEGYSLSAAQDREAEAKRAAAAEAAALIEPGDTVFIDCGTTTPHLAARIPQEAHVTVVTQALNIADAVARLAGVNLILLAGIYHRETGSFSSDEAVALLQRINLTKGFFSAAGVHETEGVTCFHFHEVEVKRAALARSRQRYLLCDPSKLGKLRPATYARLDAFDRWIGRPALPRR</sequence>
<keyword evidence="2" id="KW-0804">Transcription</keyword>
<evidence type="ECO:0000259" key="3">
    <source>
        <dbReference type="PROSITE" id="PS51000"/>
    </source>
</evidence>
<dbReference type="SMART" id="SM00420">
    <property type="entry name" value="HTH_DEOR"/>
    <property type="match status" value="1"/>
</dbReference>
<dbReference type="RefSeq" id="WP_155065692.1">
    <property type="nucleotide sequence ID" value="NZ_WMIF01000030.1"/>
</dbReference>
<dbReference type="SUPFAM" id="SSF100950">
    <property type="entry name" value="NagB/RpiA/CoA transferase-like"/>
    <property type="match status" value="1"/>
</dbReference>
<dbReference type="SMART" id="SM01134">
    <property type="entry name" value="DeoRC"/>
    <property type="match status" value="1"/>
</dbReference>
<dbReference type="PANTHER" id="PTHR30363:SF8">
    <property type="entry name" value="DEOXYRIBOSE OPERON REPRESSOR"/>
    <property type="match status" value="1"/>
</dbReference>
<evidence type="ECO:0000256" key="2">
    <source>
        <dbReference type="ARBA" id="ARBA00023163"/>
    </source>
</evidence>
<dbReference type="OrthoDB" id="9797223at2"/>
<dbReference type="InterPro" id="IPR037171">
    <property type="entry name" value="NagB/RpiA_transferase-like"/>
</dbReference>
<dbReference type="InterPro" id="IPR014036">
    <property type="entry name" value="DeoR-like_C"/>
</dbReference>